<dbReference type="InterPro" id="IPR045531">
    <property type="entry name" value="DUF6468"/>
</dbReference>
<dbReference type="EMBL" id="UOEQ01000500">
    <property type="protein sequence ID" value="VAW24035.1"/>
    <property type="molecule type" value="Genomic_DNA"/>
</dbReference>
<keyword evidence="1" id="KW-1133">Transmembrane helix</keyword>
<keyword evidence="1" id="KW-0472">Membrane</keyword>
<reference evidence="3" key="1">
    <citation type="submission" date="2018-06" db="EMBL/GenBank/DDBJ databases">
        <authorList>
            <person name="Zhirakovskaya E."/>
        </authorList>
    </citation>
    <scope>NUCLEOTIDE SEQUENCE</scope>
</reference>
<sequence>MGGISFGLTIEIIVAILLALTIGYCYVLNKRLVGLHADKESMRHMISDLIEATNLANNAIGQLKDVAGEADAVLNSRLEEAERFGLELANHVIAGQTVVEKISQITSAAKQSQTIARPEPRRAEMALEQLNIHDKHKTREKRLGRVA</sequence>
<evidence type="ECO:0000256" key="1">
    <source>
        <dbReference type="SAM" id="Phobius"/>
    </source>
</evidence>
<feature type="domain" description="DUF6468" evidence="2">
    <location>
        <begin position="35"/>
        <end position="109"/>
    </location>
</feature>
<dbReference type="Pfam" id="PF20072">
    <property type="entry name" value="DUF6468"/>
    <property type="match status" value="1"/>
</dbReference>
<evidence type="ECO:0000259" key="2">
    <source>
        <dbReference type="Pfam" id="PF20072"/>
    </source>
</evidence>
<evidence type="ECO:0000313" key="3">
    <source>
        <dbReference type="EMBL" id="VAW24035.1"/>
    </source>
</evidence>
<accession>A0A3B0TZK3</accession>
<dbReference type="AlphaFoldDB" id="A0A3B0TZK3"/>
<gene>
    <name evidence="3" type="ORF">MNBD_ALPHA11-1206</name>
</gene>
<name>A0A3B0TZK3_9ZZZZ</name>
<organism evidence="3">
    <name type="scientific">hydrothermal vent metagenome</name>
    <dbReference type="NCBI Taxonomy" id="652676"/>
    <lineage>
        <taxon>unclassified sequences</taxon>
        <taxon>metagenomes</taxon>
        <taxon>ecological metagenomes</taxon>
    </lineage>
</organism>
<proteinExistence type="predicted"/>
<keyword evidence="1" id="KW-0812">Transmembrane</keyword>
<protein>
    <recommendedName>
        <fullName evidence="2">DUF6468 domain-containing protein</fullName>
    </recommendedName>
</protein>
<feature type="transmembrane region" description="Helical" evidence="1">
    <location>
        <begin position="6"/>
        <end position="27"/>
    </location>
</feature>